<gene>
    <name evidence="13" type="primary">LOC106748924</name>
</gene>
<feature type="domain" description="Fringe-like glycosyltransferase" evidence="11">
    <location>
        <begin position="230"/>
        <end position="439"/>
    </location>
</feature>
<protein>
    <submittedName>
        <fullName evidence="13">Beta-1,3-glucosyltransferase isoform X1</fullName>
    </submittedName>
</protein>
<evidence type="ECO:0000256" key="5">
    <source>
        <dbReference type="ARBA" id="ARBA00022692"/>
    </source>
</evidence>
<keyword evidence="7" id="KW-1133">Transmembrane helix</keyword>
<comment type="similarity">
    <text evidence="2">Belongs to the glycosyltransferase 31 family.</text>
</comment>
<dbReference type="Gene3D" id="3.90.550.50">
    <property type="match status" value="2"/>
</dbReference>
<keyword evidence="8" id="KW-0472">Membrane</keyword>
<name>A0A6P3XZH6_DINQU</name>
<proteinExistence type="inferred from homology"/>
<dbReference type="PANTHER" id="PTHR10811">
    <property type="entry name" value="FRINGE-RELATED"/>
    <property type="match status" value="1"/>
</dbReference>
<comment type="subcellular location">
    <subcellularLocation>
        <location evidence="9">Endomembrane system</location>
        <topology evidence="9">Single-pass membrane protein</topology>
    </subcellularLocation>
    <subcellularLocation>
        <location evidence="1">Membrane</location>
        <topology evidence="1">Single-pass type II membrane protein</topology>
    </subcellularLocation>
</comment>
<feature type="chain" id="PRO_5027580636" evidence="10">
    <location>
        <begin position="22"/>
        <end position="467"/>
    </location>
</feature>
<dbReference type="GeneID" id="106748924"/>
<evidence type="ECO:0000256" key="6">
    <source>
        <dbReference type="ARBA" id="ARBA00022968"/>
    </source>
</evidence>
<evidence type="ECO:0000313" key="12">
    <source>
        <dbReference type="Proteomes" id="UP000515204"/>
    </source>
</evidence>
<accession>A0A6P3XZH6</accession>
<dbReference type="KEGG" id="dqu:106748924"/>
<evidence type="ECO:0000256" key="7">
    <source>
        <dbReference type="ARBA" id="ARBA00022989"/>
    </source>
</evidence>
<evidence type="ECO:0000259" key="11">
    <source>
        <dbReference type="Pfam" id="PF02434"/>
    </source>
</evidence>
<keyword evidence="4" id="KW-0808">Transferase</keyword>
<dbReference type="GO" id="GO:0016020">
    <property type="term" value="C:membrane"/>
    <property type="evidence" value="ECO:0007669"/>
    <property type="project" value="UniProtKB-SubCell"/>
</dbReference>
<reference evidence="13" key="1">
    <citation type="submission" date="2025-08" db="UniProtKB">
        <authorList>
            <consortium name="RefSeq"/>
        </authorList>
    </citation>
    <scope>IDENTIFICATION</scope>
</reference>
<evidence type="ECO:0000256" key="9">
    <source>
        <dbReference type="ARBA" id="ARBA00037847"/>
    </source>
</evidence>
<keyword evidence="3" id="KW-0328">Glycosyltransferase</keyword>
<keyword evidence="6" id="KW-0735">Signal-anchor</keyword>
<keyword evidence="10" id="KW-0732">Signal</keyword>
<evidence type="ECO:0000256" key="3">
    <source>
        <dbReference type="ARBA" id="ARBA00022676"/>
    </source>
</evidence>
<dbReference type="Proteomes" id="UP000515204">
    <property type="component" value="Unplaced"/>
</dbReference>
<sequence>MRSLINIACFICVLFTVSTNADMTESKDVVVVVLSQKEGYHAAHADYLRKSIYEQANTLEKVAPEIVLSHELLIKDSWTITSLLIHLSSAFPNARWFFFCLENTVIRLEKLLDVLGRFSASLDIWIGHALYDHEPTIIHHFEKHTKKFKYPNIASGFAMTSKLLKSLSEEISKGRAPKPDFSIDSSYEFASFVLKSANAVRLTHVSKICVVSGSDCATYPRFFHPCSSSISPENVYFAVKTCSKFHKDRIPVIKQTWAKHAKNIGYFSDTADKYLRNAYVVPNTTEGHCAKTYAILQITSDIMKRDNLDWLVISDDDTIFSVARLLRLLTCYNPDNSVAIGERYGFRTWDNNHGYNYLTGGAGVVLSAPLVHRMVETVICVCPSDITPDDMHLFGACFLRLGYIHSQPVHSPLFHQARPMDYATAYLASQEPVSFHKFWMIDPKVVYDEWFAEADSILSESPRHTEL</sequence>
<keyword evidence="12" id="KW-1185">Reference proteome</keyword>
<evidence type="ECO:0000313" key="13">
    <source>
        <dbReference type="RefSeq" id="XP_014483353.1"/>
    </source>
</evidence>
<dbReference type="GO" id="GO:0016757">
    <property type="term" value="F:glycosyltransferase activity"/>
    <property type="evidence" value="ECO:0007669"/>
    <property type="project" value="UniProtKB-KW"/>
</dbReference>
<organism evidence="12 13">
    <name type="scientific">Dinoponera quadriceps</name>
    <name type="common">South American ant</name>
    <dbReference type="NCBI Taxonomy" id="609295"/>
    <lineage>
        <taxon>Eukaryota</taxon>
        <taxon>Metazoa</taxon>
        <taxon>Ecdysozoa</taxon>
        <taxon>Arthropoda</taxon>
        <taxon>Hexapoda</taxon>
        <taxon>Insecta</taxon>
        <taxon>Pterygota</taxon>
        <taxon>Neoptera</taxon>
        <taxon>Endopterygota</taxon>
        <taxon>Hymenoptera</taxon>
        <taxon>Apocrita</taxon>
        <taxon>Aculeata</taxon>
        <taxon>Formicoidea</taxon>
        <taxon>Formicidae</taxon>
        <taxon>Ponerinae</taxon>
        <taxon>Ponerini</taxon>
        <taxon>Dinoponera</taxon>
    </lineage>
</organism>
<dbReference type="Pfam" id="PF02434">
    <property type="entry name" value="Fringe"/>
    <property type="match status" value="1"/>
</dbReference>
<evidence type="ECO:0000256" key="10">
    <source>
        <dbReference type="SAM" id="SignalP"/>
    </source>
</evidence>
<keyword evidence="5" id="KW-0812">Transmembrane</keyword>
<dbReference type="AlphaFoldDB" id="A0A6P3XZH6"/>
<dbReference type="RefSeq" id="XP_014483353.1">
    <property type="nucleotide sequence ID" value="XM_014627867.1"/>
</dbReference>
<feature type="signal peptide" evidence="10">
    <location>
        <begin position="1"/>
        <end position="21"/>
    </location>
</feature>
<dbReference type="InterPro" id="IPR003378">
    <property type="entry name" value="Fringe-like_glycosylTrfase"/>
</dbReference>
<evidence type="ECO:0000256" key="1">
    <source>
        <dbReference type="ARBA" id="ARBA00004606"/>
    </source>
</evidence>
<evidence type="ECO:0000256" key="8">
    <source>
        <dbReference type="ARBA" id="ARBA00023136"/>
    </source>
</evidence>
<dbReference type="OrthoDB" id="421979at2759"/>
<evidence type="ECO:0000256" key="4">
    <source>
        <dbReference type="ARBA" id="ARBA00022679"/>
    </source>
</evidence>
<evidence type="ECO:0000256" key="2">
    <source>
        <dbReference type="ARBA" id="ARBA00008661"/>
    </source>
</evidence>
<dbReference type="GO" id="GO:0012505">
    <property type="term" value="C:endomembrane system"/>
    <property type="evidence" value="ECO:0007669"/>
    <property type="project" value="UniProtKB-SubCell"/>
</dbReference>